<dbReference type="Pfam" id="PF03413">
    <property type="entry name" value="PepSY"/>
    <property type="match status" value="1"/>
</dbReference>
<organism evidence="4 5">
    <name type="scientific">Nonomuraea jabiensis</name>
    <dbReference type="NCBI Taxonomy" id="882448"/>
    <lineage>
        <taxon>Bacteria</taxon>
        <taxon>Bacillati</taxon>
        <taxon>Actinomycetota</taxon>
        <taxon>Actinomycetes</taxon>
        <taxon>Streptosporangiales</taxon>
        <taxon>Streptosporangiaceae</taxon>
        <taxon>Nonomuraea</taxon>
    </lineage>
</organism>
<proteinExistence type="predicted"/>
<feature type="domain" description="PepSY" evidence="3">
    <location>
        <begin position="36"/>
        <end position="94"/>
    </location>
</feature>
<feature type="compositionally biased region" description="Basic and acidic residues" evidence="1">
    <location>
        <begin position="95"/>
        <end position="111"/>
    </location>
</feature>
<dbReference type="AlphaFoldDB" id="A0A7W9LCE6"/>
<name>A0A7W9LCE6_9ACTN</name>
<dbReference type="Proteomes" id="UP000579153">
    <property type="component" value="Unassembled WGS sequence"/>
</dbReference>
<protein>
    <submittedName>
        <fullName evidence="4">Putative membrane protein YkoI</fullName>
    </submittedName>
</protein>
<evidence type="ECO:0000256" key="2">
    <source>
        <dbReference type="SAM" id="SignalP"/>
    </source>
</evidence>
<evidence type="ECO:0000259" key="3">
    <source>
        <dbReference type="Pfam" id="PF03413"/>
    </source>
</evidence>
<feature type="signal peptide" evidence="2">
    <location>
        <begin position="1"/>
        <end position="26"/>
    </location>
</feature>
<sequence>MQITKKFIVVGAGIVALVAGGGVAFAATTSTAAAPKVTAEQAMEIAHKQVAGAWVSEIDYQNGGTRPDVWEVELTKGTERHELDVDAATGKVTKHQTDKDDDHGRDDHDDD</sequence>
<dbReference type="InterPro" id="IPR025711">
    <property type="entry name" value="PepSY"/>
</dbReference>
<keyword evidence="2" id="KW-0732">Signal</keyword>
<dbReference type="Gene3D" id="3.10.450.40">
    <property type="match status" value="1"/>
</dbReference>
<evidence type="ECO:0000256" key="1">
    <source>
        <dbReference type="SAM" id="MobiDB-lite"/>
    </source>
</evidence>
<dbReference type="EMBL" id="JACHMB010000001">
    <property type="protein sequence ID" value="MBB5778453.1"/>
    <property type="molecule type" value="Genomic_DNA"/>
</dbReference>
<comment type="caution">
    <text evidence="4">The sequence shown here is derived from an EMBL/GenBank/DDBJ whole genome shotgun (WGS) entry which is preliminary data.</text>
</comment>
<evidence type="ECO:0000313" key="5">
    <source>
        <dbReference type="Proteomes" id="UP000579153"/>
    </source>
</evidence>
<feature type="region of interest" description="Disordered" evidence="1">
    <location>
        <begin position="81"/>
        <end position="111"/>
    </location>
</feature>
<accession>A0A7W9LCE6</accession>
<feature type="chain" id="PRO_5030897742" evidence="2">
    <location>
        <begin position="27"/>
        <end position="111"/>
    </location>
</feature>
<evidence type="ECO:0000313" key="4">
    <source>
        <dbReference type="EMBL" id="MBB5778453.1"/>
    </source>
</evidence>
<keyword evidence="5" id="KW-1185">Reference proteome</keyword>
<dbReference type="RefSeq" id="WP_185071883.1">
    <property type="nucleotide sequence ID" value="NZ_JACHMB010000001.1"/>
</dbReference>
<reference evidence="4 5" key="1">
    <citation type="submission" date="2020-08" db="EMBL/GenBank/DDBJ databases">
        <title>Sequencing the genomes of 1000 actinobacteria strains.</title>
        <authorList>
            <person name="Klenk H.-P."/>
        </authorList>
    </citation>
    <scope>NUCLEOTIDE SEQUENCE [LARGE SCALE GENOMIC DNA]</scope>
    <source>
        <strain evidence="4 5">DSM 45507</strain>
    </source>
</reference>
<gene>
    <name evidence="4" type="ORF">HD596_005209</name>
</gene>